<evidence type="ECO:0000256" key="1">
    <source>
        <dbReference type="SAM" id="MobiDB-lite"/>
    </source>
</evidence>
<keyword evidence="3" id="KW-1185">Reference proteome</keyword>
<protein>
    <recommendedName>
        <fullName evidence="4">DUF4352 domain-containing protein</fullName>
    </recommendedName>
</protein>
<reference evidence="2 3" key="1">
    <citation type="submission" date="2013-05" db="EMBL/GenBank/DDBJ databases">
        <title>The Genome Sequence of Actinobaculum schaalii FB123-CNA2.</title>
        <authorList>
            <consortium name="The Broad Institute Genomics Platform"/>
            <person name="Earl A."/>
            <person name="Ward D."/>
            <person name="Feldgarden M."/>
            <person name="Gevers D."/>
            <person name="Saerens B."/>
            <person name="Vaneechoutte M."/>
            <person name="Walker B."/>
            <person name="Young S."/>
            <person name="Zeng Q."/>
            <person name="Gargeya S."/>
            <person name="Fitzgerald M."/>
            <person name="Haas B."/>
            <person name="Abouelleil A."/>
            <person name="Allen A.W."/>
            <person name="Alvarado L."/>
            <person name="Arachchi H.M."/>
            <person name="Berlin A.M."/>
            <person name="Chapman S.B."/>
            <person name="Gainer-Dewar J."/>
            <person name="Goldberg J."/>
            <person name="Griggs A."/>
            <person name="Gujja S."/>
            <person name="Hansen M."/>
            <person name="Howarth C."/>
            <person name="Imamovic A."/>
            <person name="Ireland A."/>
            <person name="Larimer J."/>
            <person name="McCowan C."/>
            <person name="Murphy C."/>
            <person name="Pearson M."/>
            <person name="Poon T.W."/>
            <person name="Priest M."/>
            <person name="Roberts A."/>
            <person name="Saif S."/>
            <person name="Shea T."/>
            <person name="Sisk P."/>
            <person name="Sykes S."/>
            <person name="Wortman J."/>
            <person name="Nusbaum C."/>
            <person name="Birren B."/>
        </authorList>
    </citation>
    <scope>NUCLEOTIDE SEQUENCE [LARGE SCALE GENOMIC DNA]</scope>
    <source>
        <strain evidence="2 3">FB123-CNA-2</strain>
    </source>
</reference>
<dbReference type="Proteomes" id="UP000014393">
    <property type="component" value="Unassembled WGS sequence"/>
</dbReference>
<comment type="caution">
    <text evidence="2">The sequence shown here is derived from an EMBL/GenBank/DDBJ whole genome shotgun (WGS) entry which is preliminary data.</text>
</comment>
<dbReference type="HOGENOM" id="CLU_1168702_0_0_11"/>
<feature type="compositionally biased region" description="Low complexity" evidence="1">
    <location>
        <begin position="51"/>
        <end position="64"/>
    </location>
</feature>
<proteinExistence type="predicted"/>
<evidence type="ECO:0008006" key="4">
    <source>
        <dbReference type="Google" id="ProtNLM"/>
    </source>
</evidence>
<dbReference type="EMBL" id="AGWM01000012">
    <property type="protein sequence ID" value="EPD26119.1"/>
    <property type="molecule type" value="Genomic_DNA"/>
</dbReference>
<gene>
    <name evidence="2" type="ORF">HMPREF9237_01394</name>
</gene>
<evidence type="ECO:0000313" key="3">
    <source>
        <dbReference type="Proteomes" id="UP000014393"/>
    </source>
</evidence>
<dbReference type="AlphaFoldDB" id="S2WE10"/>
<organism evidence="2 3">
    <name type="scientific">Actinotignum schaalii FB123-CNA-2</name>
    <dbReference type="NCBI Taxonomy" id="883067"/>
    <lineage>
        <taxon>Bacteria</taxon>
        <taxon>Bacillati</taxon>
        <taxon>Actinomycetota</taxon>
        <taxon>Actinomycetes</taxon>
        <taxon>Actinomycetales</taxon>
        <taxon>Actinomycetaceae</taxon>
        <taxon>Actinotignum</taxon>
    </lineage>
</organism>
<feature type="region of interest" description="Disordered" evidence="1">
    <location>
        <begin position="49"/>
        <end position="93"/>
    </location>
</feature>
<name>S2WE10_9ACTO</name>
<sequence length="237" mass="26185">MLSAPHQSHLLELHRWYDFCMVNLRKIMGIPLVFGFGIATLASCSQEEPARSSAPSTPAAASQSGDDSNQWMLNQGPRKPTPTPQKPSLKTFNVGDTITLPSATFTVKTIEQREEIPSSSPQYIPDFVAPEGKRLWYFDIDWTNTTNDAIMSECHGPYKFNLTAYDINGVQMLEVEQPGMIEGQNCSSGLLKGESGNWKTAFTSLDADFGWAIFEDYGGGRAIVVKDPSLDLVEIKE</sequence>
<accession>S2WE10</accession>
<evidence type="ECO:0000313" key="2">
    <source>
        <dbReference type="EMBL" id="EPD26119.1"/>
    </source>
</evidence>